<gene>
    <name evidence="1" type="ORF">TRP8649_03607</name>
</gene>
<dbReference type="EMBL" id="FXXP01000002">
    <property type="protein sequence ID" value="SMX29471.1"/>
    <property type="molecule type" value="Genomic_DNA"/>
</dbReference>
<evidence type="ECO:0000313" key="2">
    <source>
        <dbReference type="Proteomes" id="UP000225972"/>
    </source>
</evidence>
<protein>
    <submittedName>
        <fullName evidence="1">Uncharacterized protein</fullName>
    </submittedName>
</protein>
<dbReference type="PROSITE" id="PS51257">
    <property type="entry name" value="PROKAR_LIPOPROTEIN"/>
    <property type="match status" value="1"/>
</dbReference>
<dbReference type="RefSeq" id="WP_176556041.1">
    <property type="nucleotide sequence ID" value="NZ_FXXP01000002.1"/>
</dbReference>
<name>A0A238JFK1_9RHOB</name>
<evidence type="ECO:0000313" key="1">
    <source>
        <dbReference type="EMBL" id="SMX29471.1"/>
    </source>
</evidence>
<proteinExistence type="predicted"/>
<organism evidence="1 2">
    <name type="scientific">Pelagimonas phthalicica</name>
    <dbReference type="NCBI Taxonomy" id="1037362"/>
    <lineage>
        <taxon>Bacteria</taxon>
        <taxon>Pseudomonadati</taxon>
        <taxon>Pseudomonadota</taxon>
        <taxon>Alphaproteobacteria</taxon>
        <taxon>Rhodobacterales</taxon>
        <taxon>Roseobacteraceae</taxon>
        <taxon>Pelagimonas</taxon>
    </lineage>
</organism>
<dbReference type="AlphaFoldDB" id="A0A238JFK1"/>
<sequence>MGLVKHIGGMAGLVMLALAGCAQFPELEAGETPGVAEAQYPRLVPLEQLLTGPEPTATVEVVARVEGRTSGLRARAARLRAARVGPGPGIERRVARLRQKAAELRAQ</sequence>
<keyword evidence="2" id="KW-1185">Reference proteome</keyword>
<dbReference type="Proteomes" id="UP000225972">
    <property type="component" value="Unassembled WGS sequence"/>
</dbReference>
<accession>A0A238JFK1</accession>
<reference evidence="2" key="1">
    <citation type="submission" date="2017-05" db="EMBL/GenBank/DDBJ databases">
        <authorList>
            <person name="Rodrigo-Torres L."/>
            <person name="Arahal R. D."/>
            <person name="Lucena T."/>
        </authorList>
    </citation>
    <scope>NUCLEOTIDE SEQUENCE [LARGE SCALE GENOMIC DNA]</scope>
    <source>
        <strain evidence="2">CECT 8649</strain>
    </source>
</reference>